<dbReference type="Proteomes" id="UP000327013">
    <property type="component" value="Unassembled WGS sequence"/>
</dbReference>
<dbReference type="AlphaFoldDB" id="A0A5N6KPW2"/>
<gene>
    <name evidence="2" type="ORF">FH972_021641</name>
</gene>
<dbReference type="EMBL" id="VIBQ01000009">
    <property type="protein sequence ID" value="KAB8337342.1"/>
    <property type="molecule type" value="Genomic_DNA"/>
</dbReference>
<reference evidence="2 3" key="1">
    <citation type="submission" date="2019-06" db="EMBL/GenBank/DDBJ databases">
        <title>A chromosomal-level reference genome of Carpinus fangiana (Coryloideae, Betulaceae).</title>
        <authorList>
            <person name="Yang X."/>
            <person name="Wang Z."/>
            <person name="Zhang L."/>
            <person name="Hao G."/>
            <person name="Liu J."/>
            <person name="Yang Y."/>
        </authorList>
    </citation>
    <scope>NUCLEOTIDE SEQUENCE [LARGE SCALE GENOMIC DNA]</scope>
    <source>
        <strain evidence="2">Cfa_2016G</strain>
        <tissue evidence="2">Leaf</tissue>
    </source>
</reference>
<accession>A0A5N6KPW2</accession>
<evidence type="ECO:0000256" key="1">
    <source>
        <dbReference type="SAM" id="MobiDB-lite"/>
    </source>
</evidence>
<name>A0A5N6KPW2_9ROSI</name>
<comment type="caution">
    <text evidence="2">The sequence shown here is derived from an EMBL/GenBank/DDBJ whole genome shotgun (WGS) entry which is preliminary data.</text>
</comment>
<sequence>MFSSNCLSTTRPQMITPGRQHQNSHGITAMNQSLKRAIRWAAGQAPRSDQLKRKNTRIMVDKFAEDPALAAYGDFIWGVIKNTQHTSHTDARSHITLHIKTQAMVDAQKARAVHIYTKDDNNEEYDGFKIFDERPDKGTDGTPGETI</sequence>
<proteinExistence type="predicted"/>
<feature type="region of interest" description="Disordered" evidence="1">
    <location>
        <begin position="1"/>
        <end position="24"/>
    </location>
</feature>
<evidence type="ECO:0000313" key="3">
    <source>
        <dbReference type="Proteomes" id="UP000327013"/>
    </source>
</evidence>
<dbReference type="OrthoDB" id="3911445at2759"/>
<organism evidence="2 3">
    <name type="scientific">Carpinus fangiana</name>
    <dbReference type="NCBI Taxonomy" id="176857"/>
    <lineage>
        <taxon>Eukaryota</taxon>
        <taxon>Viridiplantae</taxon>
        <taxon>Streptophyta</taxon>
        <taxon>Embryophyta</taxon>
        <taxon>Tracheophyta</taxon>
        <taxon>Spermatophyta</taxon>
        <taxon>Magnoliopsida</taxon>
        <taxon>eudicotyledons</taxon>
        <taxon>Gunneridae</taxon>
        <taxon>Pentapetalae</taxon>
        <taxon>rosids</taxon>
        <taxon>fabids</taxon>
        <taxon>Fagales</taxon>
        <taxon>Betulaceae</taxon>
        <taxon>Carpinus</taxon>
    </lineage>
</organism>
<protein>
    <submittedName>
        <fullName evidence="2">Uncharacterized protein</fullName>
    </submittedName>
</protein>
<keyword evidence="3" id="KW-1185">Reference proteome</keyword>
<evidence type="ECO:0000313" key="2">
    <source>
        <dbReference type="EMBL" id="KAB8337342.1"/>
    </source>
</evidence>